<dbReference type="KEGG" id="vg:11541215"/>
<dbReference type="RefSeq" id="YP_005087016.1">
    <property type="nucleotide sequence ID" value="NC_016650.1"/>
</dbReference>
<proteinExistence type="predicted"/>
<organism evidence="1 2">
    <name type="scientific">Rhodococcus phage RGL3</name>
    <dbReference type="NCBI Taxonomy" id="2922221"/>
    <lineage>
        <taxon>Viruses</taxon>
        <taxon>Duplodnaviria</taxon>
        <taxon>Heunggongvirae</taxon>
        <taxon>Uroviricota</taxon>
        <taxon>Caudoviricetes</taxon>
        <taxon>Rerduovirus</taxon>
        <taxon>Rerduovirus RGL3</taxon>
    </lineage>
</organism>
<protein>
    <submittedName>
        <fullName evidence="1">Uncharacterized protein</fullName>
    </submittedName>
</protein>
<accession>G9FHQ0</accession>
<evidence type="ECO:0000313" key="2">
    <source>
        <dbReference type="Proteomes" id="UP000005433"/>
    </source>
</evidence>
<keyword evidence="2" id="KW-1185">Reference proteome</keyword>
<dbReference type="OrthoDB" id="20185at10239"/>
<reference evidence="1 2" key="1">
    <citation type="journal article" date="2013" name="Arch. Virol.">
        <title>Characterization and whole genome sequences of the Rhodococcus bacteriophages RGL3 and RER2.</title>
        <authorList>
            <person name="Petrovski S."/>
            <person name="Seviour R.J."/>
            <person name="Tillett D."/>
        </authorList>
    </citation>
    <scope>NUCLEOTIDE SEQUENCE [LARGE SCALE GENOMIC DNA]</scope>
</reference>
<name>G9FHQ0_9CAUD</name>
<sequence length="120" mass="13542">MSFYKDDNHPEFLIGGQAGRWHVYREGESKAVAGPFKTRKLCIGWMENPPIHFDHQTILDLAHDLGEGWRKTTLTLGSEDTAISMLSHKWQFQGPGTVEYLIHASGCTITPGEGVRKQYI</sequence>
<evidence type="ECO:0000313" key="1">
    <source>
        <dbReference type="EMBL" id="AEV52138.1"/>
    </source>
</evidence>
<dbReference type="EMBL" id="JN116826">
    <property type="protein sequence ID" value="AEV52138.1"/>
    <property type="molecule type" value="Genomic_DNA"/>
</dbReference>
<dbReference type="Proteomes" id="UP000005433">
    <property type="component" value="Segment"/>
</dbReference>
<dbReference type="GeneID" id="11541215"/>